<evidence type="ECO:0000256" key="7">
    <source>
        <dbReference type="SAM" id="Phobius"/>
    </source>
</evidence>
<feature type="transmembrane region" description="Helical" evidence="7">
    <location>
        <begin position="157"/>
        <end position="178"/>
    </location>
</feature>
<dbReference type="PROSITE" id="PS50262">
    <property type="entry name" value="G_PROTEIN_RECEP_F1_2"/>
    <property type="match status" value="1"/>
</dbReference>
<feature type="transmembrane region" description="Helical" evidence="7">
    <location>
        <begin position="190"/>
        <end position="212"/>
    </location>
</feature>
<feature type="region of interest" description="Disordered" evidence="6">
    <location>
        <begin position="313"/>
        <end position="340"/>
    </location>
</feature>
<keyword evidence="4 7" id="KW-1133">Transmembrane helix</keyword>
<keyword evidence="3 7" id="KW-0812">Transmembrane</keyword>
<evidence type="ECO:0000256" key="5">
    <source>
        <dbReference type="ARBA" id="ARBA00023136"/>
    </source>
</evidence>
<reference evidence="9 10" key="1">
    <citation type="journal article" date="2017" name="PLoS Biol.">
        <title>The sea cucumber genome provides insights into morphological evolution and visceral regeneration.</title>
        <authorList>
            <person name="Zhang X."/>
            <person name="Sun L."/>
            <person name="Yuan J."/>
            <person name="Sun Y."/>
            <person name="Gao Y."/>
            <person name="Zhang L."/>
            <person name="Li S."/>
            <person name="Dai H."/>
            <person name="Hamel J.F."/>
            <person name="Liu C."/>
            <person name="Yu Y."/>
            <person name="Liu S."/>
            <person name="Lin W."/>
            <person name="Guo K."/>
            <person name="Jin S."/>
            <person name="Xu P."/>
            <person name="Storey K.B."/>
            <person name="Huan P."/>
            <person name="Zhang T."/>
            <person name="Zhou Y."/>
            <person name="Zhang J."/>
            <person name="Lin C."/>
            <person name="Li X."/>
            <person name="Xing L."/>
            <person name="Huo D."/>
            <person name="Sun M."/>
            <person name="Wang L."/>
            <person name="Mercier A."/>
            <person name="Li F."/>
            <person name="Yang H."/>
            <person name="Xiang J."/>
        </authorList>
    </citation>
    <scope>NUCLEOTIDE SEQUENCE [LARGE SCALE GENOMIC DNA]</scope>
    <source>
        <strain evidence="9">Shaxun</strain>
        <tissue evidence="9">Muscle</tissue>
    </source>
</reference>
<evidence type="ECO:0000256" key="6">
    <source>
        <dbReference type="SAM" id="MobiDB-lite"/>
    </source>
</evidence>
<organism evidence="9 10">
    <name type="scientific">Stichopus japonicus</name>
    <name type="common">Sea cucumber</name>
    <dbReference type="NCBI Taxonomy" id="307972"/>
    <lineage>
        <taxon>Eukaryota</taxon>
        <taxon>Metazoa</taxon>
        <taxon>Echinodermata</taxon>
        <taxon>Eleutherozoa</taxon>
        <taxon>Echinozoa</taxon>
        <taxon>Holothuroidea</taxon>
        <taxon>Aspidochirotacea</taxon>
        <taxon>Aspidochirotida</taxon>
        <taxon>Stichopodidae</taxon>
        <taxon>Apostichopus</taxon>
    </lineage>
</organism>
<dbReference type="Pfam" id="PF00001">
    <property type="entry name" value="7tm_1"/>
    <property type="match status" value="1"/>
</dbReference>
<dbReference type="InterPro" id="IPR000276">
    <property type="entry name" value="GPCR_Rhodpsn"/>
</dbReference>
<keyword evidence="5 7" id="KW-0472">Membrane</keyword>
<evidence type="ECO:0000256" key="1">
    <source>
        <dbReference type="ARBA" id="ARBA00004651"/>
    </source>
</evidence>
<protein>
    <submittedName>
        <fullName evidence="9">Putative chemokine XC receptor 1-like</fullName>
    </submittedName>
</protein>
<dbReference type="SUPFAM" id="SSF81321">
    <property type="entry name" value="Family A G protein-coupled receptor-like"/>
    <property type="match status" value="1"/>
</dbReference>
<feature type="domain" description="G-protein coupled receptors family 1 profile" evidence="8">
    <location>
        <begin position="59"/>
        <end position="296"/>
    </location>
</feature>
<dbReference type="STRING" id="307972.A0A2G8LA18"/>
<feature type="transmembrane region" description="Helical" evidence="7">
    <location>
        <begin position="46"/>
        <end position="66"/>
    </location>
</feature>
<name>A0A2G8LA18_STIJA</name>
<feature type="compositionally biased region" description="Basic residues" evidence="6">
    <location>
        <begin position="313"/>
        <end position="322"/>
    </location>
</feature>
<keyword evidence="10" id="KW-1185">Reference proteome</keyword>
<dbReference type="Gene3D" id="1.20.1070.10">
    <property type="entry name" value="Rhodopsin 7-helix transmembrane proteins"/>
    <property type="match status" value="1"/>
</dbReference>
<evidence type="ECO:0000256" key="3">
    <source>
        <dbReference type="ARBA" id="ARBA00022692"/>
    </source>
</evidence>
<dbReference type="CDD" id="cd00637">
    <property type="entry name" value="7tm_classA_rhodopsin-like"/>
    <property type="match status" value="1"/>
</dbReference>
<evidence type="ECO:0000256" key="2">
    <source>
        <dbReference type="ARBA" id="ARBA00022475"/>
    </source>
</evidence>
<keyword evidence="9" id="KW-0675">Receptor</keyword>
<accession>A0A2G8LA18</accession>
<dbReference type="Proteomes" id="UP000230750">
    <property type="component" value="Unassembled WGS sequence"/>
</dbReference>
<gene>
    <name evidence="9" type="ORF">BSL78_05991</name>
</gene>
<sequence length="355" mass="40630">MDTMMAQLSDVIKGRNLSNQSESSGYDDVIFPGFDASRYIELEITWYTRMVICGIGTILNLIVLVIQIKEKTFLKTQSMFAFSLTISDLGQSVLIFYEVQLFRNNLFQENAFWLQALISGLHEQSYYSIIGVAVDRYLALCAIPFKYKLVVTFTKYVVIIACTYIISIGQATAFFYFYDITHLAHAYRSLIYPTLLAAVSMILYIRLSAWIFRSMKEMKLTADAQRRRNAQTKEVLKAFGIILATNALSLLPNRFFNIHIILQPEELRYYVFSDIILANWFYNIQTLNACLNPIIYWKQVLLNKARFRSTSKKSMRRVHRLKKDQGGPNTGTSLSNISTPSVASMNTAESNINSA</sequence>
<proteinExistence type="predicted"/>
<feature type="compositionally biased region" description="Polar residues" evidence="6">
    <location>
        <begin position="330"/>
        <end position="340"/>
    </location>
</feature>
<dbReference type="EMBL" id="MRZV01000153">
    <property type="protein sequence ID" value="PIK57106.1"/>
    <property type="molecule type" value="Genomic_DNA"/>
</dbReference>
<dbReference type="GO" id="GO:0004930">
    <property type="term" value="F:G protein-coupled receptor activity"/>
    <property type="evidence" value="ECO:0007669"/>
    <property type="project" value="InterPro"/>
</dbReference>
<dbReference type="OrthoDB" id="10063122at2759"/>
<keyword evidence="2" id="KW-1003">Cell membrane</keyword>
<evidence type="ECO:0000313" key="9">
    <source>
        <dbReference type="EMBL" id="PIK57106.1"/>
    </source>
</evidence>
<feature type="transmembrane region" description="Helical" evidence="7">
    <location>
        <begin position="235"/>
        <end position="255"/>
    </location>
</feature>
<dbReference type="AlphaFoldDB" id="A0A2G8LA18"/>
<evidence type="ECO:0000313" key="10">
    <source>
        <dbReference type="Proteomes" id="UP000230750"/>
    </source>
</evidence>
<comment type="subcellular location">
    <subcellularLocation>
        <location evidence="1">Cell membrane</location>
        <topology evidence="1">Multi-pass membrane protein</topology>
    </subcellularLocation>
</comment>
<evidence type="ECO:0000256" key="4">
    <source>
        <dbReference type="ARBA" id="ARBA00022989"/>
    </source>
</evidence>
<dbReference type="InterPro" id="IPR017452">
    <property type="entry name" value="GPCR_Rhodpsn_7TM"/>
</dbReference>
<evidence type="ECO:0000259" key="8">
    <source>
        <dbReference type="PROSITE" id="PS50262"/>
    </source>
</evidence>
<dbReference type="GO" id="GO:0005886">
    <property type="term" value="C:plasma membrane"/>
    <property type="evidence" value="ECO:0007669"/>
    <property type="project" value="UniProtKB-SubCell"/>
</dbReference>
<comment type="caution">
    <text evidence="9">The sequence shown here is derived from an EMBL/GenBank/DDBJ whole genome shotgun (WGS) entry which is preliminary data.</text>
</comment>
<dbReference type="PANTHER" id="PTHR22750">
    <property type="entry name" value="G-PROTEIN COUPLED RECEPTOR"/>
    <property type="match status" value="1"/>
</dbReference>